<reference evidence="7 8" key="1">
    <citation type="journal article" date="2017" name="ISME J.">
        <title>Energy and carbon metabolisms in a deep terrestrial subsurface fluid microbial community.</title>
        <authorList>
            <person name="Momper L."/>
            <person name="Jungbluth S.P."/>
            <person name="Lee M.D."/>
            <person name="Amend J.P."/>
        </authorList>
    </citation>
    <scope>NUCLEOTIDE SEQUENCE [LARGE SCALE GENOMIC DNA]</scope>
    <source>
        <strain evidence="7">SURF_5</strain>
    </source>
</reference>
<feature type="domain" description="CBS" evidence="6">
    <location>
        <begin position="159"/>
        <end position="232"/>
    </location>
</feature>
<keyword evidence="1 2" id="KW-0597">Phosphoprotein</keyword>
<dbReference type="SMART" id="SM00116">
    <property type="entry name" value="CBS"/>
    <property type="match status" value="2"/>
</dbReference>
<gene>
    <name evidence="7" type="ORF">C4520_15075</name>
</gene>
<dbReference type="InterPro" id="IPR001789">
    <property type="entry name" value="Sig_transdc_resp-reg_receiver"/>
</dbReference>
<protein>
    <submittedName>
        <fullName evidence="7">Response regulator</fullName>
    </submittedName>
</protein>
<dbReference type="PANTHER" id="PTHR44591:SF3">
    <property type="entry name" value="RESPONSE REGULATORY DOMAIN-CONTAINING PROTEIN"/>
    <property type="match status" value="1"/>
</dbReference>
<feature type="domain" description="CBS" evidence="6">
    <location>
        <begin position="270"/>
        <end position="330"/>
    </location>
</feature>
<dbReference type="PROSITE" id="PS51371">
    <property type="entry name" value="CBS"/>
    <property type="match status" value="2"/>
</dbReference>
<evidence type="ECO:0000256" key="2">
    <source>
        <dbReference type="PROSITE-ProRule" id="PRU00169"/>
    </source>
</evidence>
<dbReference type="Proteomes" id="UP000265882">
    <property type="component" value="Unassembled WGS sequence"/>
</dbReference>
<dbReference type="InterPro" id="IPR050595">
    <property type="entry name" value="Bact_response_regulator"/>
</dbReference>
<dbReference type="CDD" id="cd02205">
    <property type="entry name" value="CBS_pair_SF"/>
    <property type="match status" value="1"/>
</dbReference>
<feature type="domain" description="Response regulatory" evidence="5">
    <location>
        <begin position="28"/>
        <end position="142"/>
    </location>
</feature>
<evidence type="ECO:0000256" key="4">
    <source>
        <dbReference type="SAM" id="MobiDB-lite"/>
    </source>
</evidence>
<comment type="caution">
    <text evidence="7">The sequence shown here is derived from an EMBL/GenBank/DDBJ whole genome shotgun (WGS) entry which is preliminary data.</text>
</comment>
<evidence type="ECO:0000259" key="6">
    <source>
        <dbReference type="PROSITE" id="PS51371"/>
    </source>
</evidence>
<evidence type="ECO:0000256" key="1">
    <source>
        <dbReference type="ARBA" id="ARBA00022553"/>
    </source>
</evidence>
<dbReference type="PANTHER" id="PTHR44591">
    <property type="entry name" value="STRESS RESPONSE REGULATOR PROTEIN 1"/>
    <property type="match status" value="1"/>
</dbReference>
<dbReference type="InterPro" id="IPR011006">
    <property type="entry name" value="CheY-like_superfamily"/>
</dbReference>
<dbReference type="SUPFAM" id="SSF52172">
    <property type="entry name" value="CheY-like"/>
    <property type="match status" value="1"/>
</dbReference>
<accession>A0A3A4NI86</accession>
<organism evidence="7 8">
    <name type="scientific">Abyssobacteria bacterium (strain SURF_5)</name>
    <dbReference type="NCBI Taxonomy" id="2093360"/>
    <lineage>
        <taxon>Bacteria</taxon>
        <taxon>Pseudomonadati</taxon>
        <taxon>Candidatus Hydrogenedentota</taxon>
        <taxon>Candidatus Abyssobacteria</taxon>
    </lineage>
</organism>
<evidence type="ECO:0000313" key="8">
    <source>
        <dbReference type="Proteomes" id="UP000265882"/>
    </source>
</evidence>
<dbReference type="Gene3D" id="3.40.50.2300">
    <property type="match status" value="1"/>
</dbReference>
<dbReference type="InterPro" id="IPR046342">
    <property type="entry name" value="CBS_dom_sf"/>
</dbReference>
<dbReference type="Pfam" id="PF00072">
    <property type="entry name" value="Response_reg"/>
    <property type="match status" value="1"/>
</dbReference>
<keyword evidence="3" id="KW-0129">CBS domain</keyword>
<evidence type="ECO:0000259" key="5">
    <source>
        <dbReference type="PROSITE" id="PS50110"/>
    </source>
</evidence>
<feature type="modified residue" description="4-aspartylphosphate" evidence="2">
    <location>
        <position position="77"/>
    </location>
</feature>
<feature type="region of interest" description="Disordered" evidence="4">
    <location>
        <begin position="1"/>
        <end position="21"/>
    </location>
</feature>
<dbReference type="SMART" id="SM00448">
    <property type="entry name" value="REC"/>
    <property type="match status" value="1"/>
</dbReference>
<dbReference type="GO" id="GO:0000160">
    <property type="term" value="P:phosphorelay signal transduction system"/>
    <property type="evidence" value="ECO:0007669"/>
    <property type="project" value="InterPro"/>
</dbReference>
<evidence type="ECO:0000313" key="7">
    <source>
        <dbReference type="EMBL" id="RJP18006.1"/>
    </source>
</evidence>
<dbReference type="AlphaFoldDB" id="A0A3A4NI86"/>
<sequence>MFVPGAQADGSRGFQNGGSSMGQSKPITVLIVDDEDRFRITTTASLKKRGFEVIAASSGDEAVEHVRQHRVDVVVIDIKMPGMDGHETLRRIKKLTPEVEAIILTGYGSLDSALEGWREGVFAFLTKPSSIDFLAQRIREAFDKKNGTSIRECRVKDFMEPLSAFIRTIHEDQSVAEAVEAMRRFFASTINATKRRETLLRSLLVTDRRNKIVGVIGLFDLLRGLQPPCLRLSDDRSSTADSIYLEPSVCLGSFVMMVREMASRKVRDLMPERTPTIAADADLIEAANRLLSLRVQSLLVMDKGEPVGVLRDSDLFFAMADTMRKRPADVMSH</sequence>
<dbReference type="Pfam" id="PF00571">
    <property type="entry name" value="CBS"/>
    <property type="match status" value="2"/>
</dbReference>
<dbReference type="Gene3D" id="3.10.580.10">
    <property type="entry name" value="CBS-domain"/>
    <property type="match status" value="1"/>
</dbReference>
<dbReference type="SUPFAM" id="SSF54631">
    <property type="entry name" value="CBS-domain pair"/>
    <property type="match status" value="1"/>
</dbReference>
<dbReference type="EMBL" id="QZKU01000106">
    <property type="protein sequence ID" value="RJP18006.1"/>
    <property type="molecule type" value="Genomic_DNA"/>
</dbReference>
<dbReference type="PROSITE" id="PS50110">
    <property type="entry name" value="RESPONSE_REGULATORY"/>
    <property type="match status" value="1"/>
</dbReference>
<evidence type="ECO:0000256" key="3">
    <source>
        <dbReference type="PROSITE-ProRule" id="PRU00703"/>
    </source>
</evidence>
<dbReference type="InterPro" id="IPR000644">
    <property type="entry name" value="CBS_dom"/>
</dbReference>
<proteinExistence type="predicted"/>
<name>A0A3A4NI86_ABYX5</name>